<organism evidence="2 3">
    <name type="scientific">Pseudomonas frederiksbergensis</name>
    <dbReference type="NCBI Taxonomy" id="104087"/>
    <lineage>
        <taxon>Bacteria</taxon>
        <taxon>Pseudomonadati</taxon>
        <taxon>Pseudomonadota</taxon>
        <taxon>Gammaproteobacteria</taxon>
        <taxon>Pseudomonadales</taxon>
        <taxon>Pseudomonadaceae</taxon>
        <taxon>Pseudomonas</taxon>
    </lineage>
</organism>
<evidence type="ECO:0000313" key="2">
    <source>
        <dbReference type="EMBL" id="ATE78180.1"/>
    </source>
</evidence>
<dbReference type="RefSeq" id="WP_096480468.1">
    <property type="nucleotide sequence ID" value="NZ_CP023466.1"/>
</dbReference>
<dbReference type="SUPFAM" id="SSF54427">
    <property type="entry name" value="NTF2-like"/>
    <property type="match status" value="1"/>
</dbReference>
<name>A0AB33EE64_9PSED</name>
<dbReference type="Proteomes" id="UP000218385">
    <property type="component" value="Chromosome"/>
</dbReference>
<dbReference type="Pfam" id="PF12680">
    <property type="entry name" value="SnoaL_2"/>
    <property type="match status" value="1"/>
</dbReference>
<dbReference type="InterPro" id="IPR037401">
    <property type="entry name" value="SnoaL-like"/>
</dbReference>
<dbReference type="PANTHER" id="PTHR41252:SF1">
    <property type="entry name" value="BLR2505 PROTEIN"/>
    <property type="match status" value="1"/>
</dbReference>
<dbReference type="Gene3D" id="3.10.450.50">
    <property type="match status" value="1"/>
</dbReference>
<dbReference type="InterPro" id="IPR032710">
    <property type="entry name" value="NTF2-like_dom_sf"/>
</dbReference>
<accession>A0AB33EE64</accession>
<evidence type="ECO:0000313" key="3">
    <source>
        <dbReference type="Proteomes" id="UP000218385"/>
    </source>
</evidence>
<protein>
    <recommendedName>
        <fullName evidence="1">SnoaL-like domain-containing protein</fullName>
    </recommendedName>
</protein>
<sequence length="131" mass="14659">MSKEIVQRFYEYAGSGRFAEAMALFCADAHISFYGPSSVPHSGEYHGVEGLQAFFAIVGGTLEVQAFEPLEFIAEGNRVVVLGRERSRVKDNGREFSVQWVQVWTVQQQQIVRLRDYFDTGTMAEAFAAAP</sequence>
<dbReference type="EMBL" id="CP023466">
    <property type="protein sequence ID" value="ATE78180.1"/>
    <property type="molecule type" value="Genomic_DNA"/>
</dbReference>
<evidence type="ECO:0000259" key="1">
    <source>
        <dbReference type="Pfam" id="PF12680"/>
    </source>
</evidence>
<feature type="domain" description="SnoaL-like" evidence="1">
    <location>
        <begin position="6"/>
        <end position="113"/>
    </location>
</feature>
<dbReference type="AlphaFoldDB" id="A0AB33EE64"/>
<proteinExistence type="predicted"/>
<reference evidence="2 3" key="1">
    <citation type="submission" date="2017-09" db="EMBL/GenBank/DDBJ databases">
        <title>Complete Genome sequence of Lysobacter capsici KNU-15.</title>
        <authorList>
            <person name="Kim M.-C."/>
            <person name="Yi H."/>
            <person name="Lee D.-W."/>
            <person name="Shin J.-H."/>
        </authorList>
    </citation>
    <scope>NUCLEOTIDE SEQUENCE [LARGE SCALE GENOMIC DNA]</scope>
    <source>
        <strain evidence="2 3">KNU-15</strain>
    </source>
</reference>
<gene>
    <name evidence="2" type="ORF">CNN82_17730</name>
</gene>
<dbReference type="PANTHER" id="PTHR41252">
    <property type="entry name" value="BLR2505 PROTEIN"/>
    <property type="match status" value="1"/>
</dbReference>